<sequence length="502" mass="56604">MNYNEENSLFGSGCACYASCFLLRPSSKSLVMGLWISLLSALISSFLSLVFLSVASAVILGRRRRRKAVGFFHPYTNDGGGGERVLWCSVKAIQEDYPDLDCAIFTGDDASPQSLAGRALDRFGVRLLRPPQVVHLYRRKWVEEHTYPRFTMIGQSLGSVYLSWEALCKFTPQVYFDTSGYAFTYPLARIFGCKVICYTHYPTISSDMVSRVLQFNSMYNNDALIANSVLLSQCKVVYYTLFSWLYGLVGSCAHLAMVNSSWTKSHIEKLWRIPQHIKRVYPPCDTSSLQMLPLERSVENPVFISVAQFRPEKAHTLQLEAFALVIERLKQDSSSPRPKLQFIGSCRNKQDEARLQKLKDRSRELNIDNYVEFHRDVMYKDLVRLLGGAVAGLHSMIDEHFGIVVVEYMAAGVIPIANNSAGPKMDIVVEEDGRRTGFLASDKEEYAEAISKVLKMPEPERLAIATAARERASRFSEGKFFDEFKAAVRSILTLKTSPKTSS</sequence>
<dbReference type="AlphaFoldDB" id="A0A8J5HKS0"/>
<dbReference type="UniPathway" id="UPA00378"/>
<comment type="similarity">
    <text evidence="12">Belongs to the glycosyltransferase group 1 family. Glycosyltransferase 4 subfamily.</text>
</comment>
<dbReference type="GO" id="GO:0005789">
    <property type="term" value="C:endoplasmic reticulum membrane"/>
    <property type="evidence" value="ECO:0007669"/>
    <property type="project" value="UniProtKB-SubCell"/>
</dbReference>
<dbReference type="SUPFAM" id="SSF53756">
    <property type="entry name" value="UDP-Glycosyltransferase/glycogen phosphorylase"/>
    <property type="match status" value="1"/>
</dbReference>
<evidence type="ECO:0000256" key="6">
    <source>
        <dbReference type="ARBA" id="ARBA00022679"/>
    </source>
</evidence>
<dbReference type="PANTHER" id="PTHR45919:SF1">
    <property type="entry name" value="GDP-MAN:MAN(3)GLCNAC(2)-PP-DOL ALPHA-1,2-MANNOSYLTRANSFERASE"/>
    <property type="match status" value="1"/>
</dbReference>
<evidence type="ECO:0000256" key="5">
    <source>
        <dbReference type="ARBA" id="ARBA00022676"/>
    </source>
</evidence>
<organism evidence="15 16">
    <name type="scientific">Zingiber officinale</name>
    <name type="common">Ginger</name>
    <name type="synonym">Amomum zingiber</name>
    <dbReference type="NCBI Taxonomy" id="94328"/>
    <lineage>
        <taxon>Eukaryota</taxon>
        <taxon>Viridiplantae</taxon>
        <taxon>Streptophyta</taxon>
        <taxon>Embryophyta</taxon>
        <taxon>Tracheophyta</taxon>
        <taxon>Spermatophyta</taxon>
        <taxon>Magnoliopsida</taxon>
        <taxon>Liliopsida</taxon>
        <taxon>Zingiberales</taxon>
        <taxon>Zingiberaceae</taxon>
        <taxon>Zingiber</taxon>
    </lineage>
</organism>
<keyword evidence="16" id="KW-1185">Reference proteome</keyword>
<feature type="transmembrane region" description="Helical" evidence="12">
    <location>
        <begin position="236"/>
        <end position="257"/>
    </location>
</feature>
<dbReference type="GO" id="GO:0006487">
    <property type="term" value="P:protein N-linked glycosylation"/>
    <property type="evidence" value="ECO:0007669"/>
    <property type="project" value="TreeGrafter"/>
</dbReference>
<evidence type="ECO:0000256" key="10">
    <source>
        <dbReference type="ARBA" id="ARBA00023136"/>
    </source>
</evidence>
<dbReference type="Proteomes" id="UP000734854">
    <property type="component" value="Unassembled WGS sequence"/>
</dbReference>
<evidence type="ECO:0000256" key="12">
    <source>
        <dbReference type="RuleBase" id="RU367051"/>
    </source>
</evidence>
<gene>
    <name evidence="15" type="ORF">ZIOFF_021986</name>
</gene>
<evidence type="ECO:0000256" key="3">
    <source>
        <dbReference type="ARBA" id="ARBA00012645"/>
    </source>
</evidence>
<dbReference type="Pfam" id="PF00534">
    <property type="entry name" value="Glycos_transf_1"/>
    <property type="match status" value="1"/>
</dbReference>
<dbReference type="EMBL" id="JACMSC010000006">
    <property type="protein sequence ID" value="KAG6518511.1"/>
    <property type="molecule type" value="Genomic_DNA"/>
</dbReference>
<dbReference type="CDD" id="cd03806">
    <property type="entry name" value="GT4_ALG11-like"/>
    <property type="match status" value="1"/>
</dbReference>
<evidence type="ECO:0000256" key="9">
    <source>
        <dbReference type="ARBA" id="ARBA00022989"/>
    </source>
</evidence>
<feature type="domain" description="Glycosyl transferase family 1" evidence="13">
    <location>
        <begin position="298"/>
        <end position="470"/>
    </location>
</feature>
<name>A0A8J5HKS0_ZINOF</name>
<evidence type="ECO:0000256" key="11">
    <source>
        <dbReference type="ARBA" id="ARBA00045065"/>
    </source>
</evidence>
<comment type="caution">
    <text evidence="15">The sequence shown here is derived from an EMBL/GenBank/DDBJ whole genome shotgun (WGS) entry which is preliminary data.</text>
</comment>
<dbReference type="InterPro" id="IPR031814">
    <property type="entry name" value="ALG11_N"/>
</dbReference>
<dbReference type="InterPro" id="IPR038013">
    <property type="entry name" value="ALG11"/>
</dbReference>
<evidence type="ECO:0000256" key="7">
    <source>
        <dbReference type="ARBA" id="ARBA00022692"/>
    </source>
</evidence>
<reference evidence="15 16" key="1">
    <citation type="submission" date="2020-08" db="EMBL/GenBank/DDBJ databases">
        <title>Plant Genome Project.</title>
        <authorList>
            <person name="Zhang R.-G."/>
        </authorList>
    </citation>
    <scope>NUCLEOTIDE SEQUENCE [LARGE SCALE GENOMIC DNA]</scope>
    <source>
        <tissue evidence="15">Rhizome</tissue>
    </source>
</reference>
<evidence type="ECO:0000256" key="8">
    <source>
        <dbReference type="ARBA" id="ARBA00022824"/>
    </source>
</evidence>
<comment type="pathway">
    <text evidence="2 12">Protein modification; protein glycosylation.</text>
</comment>
<keyword evidence="8 12" id="KW-0256">Endoplasmic reticulum</keyword>
<proteinExistence type="inferred from homology"/>
<keyword evidence="10 12" id="KW-0472">Membrane</keyword>
<evidence type="ECO:0000259" key="13">
    <source>
        <dbReference type="Pfam" id="PF00534"/>
    </source>
</evidence>
<evidence type="ECO:0000256" key="2">
    <source>
        <dbReference type="ARBA" id="ARBA00004922"/>
    </source>
</evidence>
<dbReference type="EC" id="2.4.1.131" evidence="3 12"/>
<keyword evidence="5 12" id="KW-0328">Glycosyltransferase</keyword>
<protein>
    <recommendedName>
        <fullName evidence="4 12">GDP-Man:Man(3)GlcNAc(2)-PP-Dol alpha-1,2-mannosyltransferase</fullName>
        <ecNumber evidence="3 12">2.4.1.131</ecNumber>
    </recommendedName>
</protein>
<evidence type="ECO:0000256" key="1">
    <source>
        <dbReference type="ARBA" id="ARBA00004389"/>
    </source>
</evidence>
<dbReference type="Pfam" id="PF15924">
    <property type="entry name" value="ALG11_N"/>
    <property type="match status" value="1"/>
</dbReference>
<dbReference type="FunFam" id="3.40.50.2000:FF:000156">
    <property type="entry name" value="GDP-Man:Man(3)GlcNAc(2)-PP-Dol alpha-1,2-mannosyltransferase"/>
    <property type="match status" value="1"/>
</dbReference>
<dbReference type="GO" id="GO:0004377">
    <property type="term" value="F:GDP-Man:Man(3)GlcNAc(2)-PP-Dol alpha-1,2-mannosyltransferase activity"/>
    <property type="evidence" value="ECO:0007669"/>
    <property type="project" value="UniProtKB-UniRule"/>
</dbReference>
<comment type="function">
    <text evidence="12">GDP-Man:Man(3)GlcNAc(2)-PP-Dol alpha-1,2-mannosyltransferase that operates in the biosynthetic pathway of dolichol-linked oligosaccharides, the glycan precursors employed in protein asparagine (N)-glycosylation. The assembly of dolichol-linked oligosaccharides begins on the cytosolic side of the endoplasmic reticulum membrane and finishes in its lumen. The sequential addition of sugars to dolichol pyrophosphate produces dolichol-linked oligosaccharides containing fourteen sugars, including two GlcNAcs, nine mannoses and three glucoses. Once assembled, the oligosaccharide is transferred from the lipid to nascent proteins by oligosaccharyltransferases. Catalyzes, on the cytoplasmic face of the endoplasmic reticulum, the addition of the fourth and fifth mannose residues to the dolichol-linked oligosaccharide chain, to produce Man(5)GlcNAc(2)-PP-dolichol core oligosaccharide.</text>
</comment>
<evidence type="ECO:0000313" key="15">
    <source>
        <dbReference type="EMBL" id="KAG6518511.1"/>
    </source>
</evidence>
<evidence type="ECO:0000259" key="14">
    <source>
        <dbReference type="Pfam" id="PF15924"/>
    </source>
</evidence>
<dbReference type="PANTHER" id="PTHR45919">
    <property type="entry name" value="GDP-MAN:MAN(3)GLCNAC(2)-PP-DOL ALPHA-1,2-MANNOSYLTRANSFERASE"/>
    <property type="match status" value="1"/>
</dbReference>
<dbReference type="InterPro" id="IPR001296">
    <property type="entry name" value="Glyco_trans_1"/>
</dbReference>
<dbReference type="Gene3D" id="3.40.50.2000">
    <property type="entry name" value="Glycogen Phosphorylase B"/>
    <property type="match status" value="1"/>
</dbReference>
<keyword evidence="9 12" id="KW-1133">Transmembrane helix</keyword>
<keyword evidence="7 12" id="KW-0812">Transmembrane</keyword>
<comment type="subcellular location">
    <subcellularLocation>
        <location evidence="1">Endoplasmic reticulum membrane</location>
        <topology evidence="1">Single-pass membrane protein</topology>
    </subcellularLocation>
</comment>
<keyword evidence="6 12" id="KW-0808">Transferase</keyword>
<feature type="domain" description="ALG11 mannosyltransferase N-terminal" evidence="14">
    <location>
        <begin position="67"/>
        <end position="271"/>
    </location>
</feature>
<accession>A0A8J5HKS0</accession>
<feature type="transmembrane region" description="Helical" evidence="12">
    <location>
        <begin position="34"/>
        <end position="60"/>
    </location>
</feature>
<evidence type="ECO:0000256" key="4">
    <source>
        <dbReference type="ARBA" id="ARBA00022018"/>
    </source>
</evidence>
<evidence type="ECO:0000313" key="16">
    <source>
        <dbReference type="Proteomes" id="UP000734854"/>
    </source>
</evidence>
<comment type="catalytic activity">
    <reaction evidence="11 12">
        <text>an alpha-D-Man-(1-&gt;3)-[alpha-D-Man-(1-&gt;6)]-beta-D-Man-(1-&gt;4)-beta-D-GlcNAc-(1-&gt;4)-alpha-D-GlcNAc-diphospho-di-trans,poly-cis-dolichol + 2 GDP-alpha-D-mannose = an alpha-D-Man-(1-&gt;2)-alpha-D-Man-(1-&gt;2)-alpha-D-Man-(1-&gt;3)-[alpha-D-Man-(1-&gt;6)]-beta-D-Man-(1-&gt;4)-beta-D-GlcNAc-(1-&gt;4)-alpha-D-GlcNAc-diphospho-di-trans,poly-cis-dolichol + 2 GDP + 2 H(+)</text>
        <dbReference type="Rhea" id="RHEA:29523"/>
        <dbReference type="Rhea" id="RHEA-COMP:19515"/>
        <dbReference type="Rhea" id="RHEA-COMP:19516"/>
        <dbReference type="ChEBI" id="CHEBI:15378"/>
        <dbReference type="ChEBI" id="CHEBI:57527"/>
        <dbReference type="ChEBI" id="CHEBI:58189"/>
        <dbReference type="ChEBI" id="CHEBI:132511"/>
        <dbReference type="ChEBI" id="CHEBI:132515"/>
        <dbReference type="EC" id="2.4.1.131"/>
    </reaction>
    <physiologicalReaction direction="left-to-right" evidence="11 12">
        <dbReference type="Rhea" id="RHEA:29524"/>
    </physiologicalReaction>
</comment>